<gene>
    <name evidence="1" type="ORF">ENUP19_0259G0060</name>
</gene>
<dbReference type="SUPFAM" id="SSF53067">
    <property type="entry name" value="Actin-like ATPase domain"/>
    <property type="match status" value="2"/>
</dbReference>
<accession>A0ABQ0DS96</accession>
<dbReference type="InterPro" id="IPR004000">
    <property type="entry name" value="Actin"/>
</dbReference>
<organism evidence="1 2">
    <name type="scientific">Entamoeba nuttalli</name>
    <dbReference type="NCBI Taxonomy" id="412467"/>
    <lineage>
        <taxon>Eukaryota</taxon>
        <taxon>Amoebozoa</taxon>
        <taxon>Evosea</taxon>
        <taxon>Archamoebae</taxon>
        <taxon>Mastigamoebida</taxon>
        <taxon>Entamoebidae</taxon>
        <taxon>Entamoeba</taxon>
    </lineage>
</organism>
<name>A0ABQ0DS96_9EUKA</name>
<sequence length="421" mass="48369">MEALSENENESQLTGRKTEVSMMFDTPKTSVSLTPNVSNVFEESSRKTEELIEETPENSPILKRQKNIVANTRQQSGYFFFTSTEEKQESQDLDFTTYTGAKDLLTIVDGCKVIIDIGTYSMKVGLITDDSPRRRLPMAITEMNCCEEAVKSDDCEFILEPYHINPFQDSQLFEDKLKRILNEIYRVVLRGCNPSSHPIYFSVNQHLINIVDSIRGCFTQLGVNEIEYVNPFYELLLPTQSSTGLILDFGSAISLKAVIENKVVEQMEIDNKLIDTSKILLQQQLHIQPSKWDALSALKFSFCSEKFNLHKFVIQSNEVEWNDDIKQMLEDSLFEDSSLINLFLEVLKDCPRTSRRTLVSHIIVVGGLVLDGIEERLIKELKQVASQFHVQSRDFKVIHHNHSYNAQWEATQHYVKDNYNI</sequence>
<comment type="caution">
    <text evidence="1">The sequence shown here is derived from an EMBL/GenBank/DDBJ whole genome shotgun (WGS) entry which is preliminary data.</text>
</comment>
<keyword evidence="2" id="KW-1185">Reference proteome</keyword>
<evidence type="ECO:0000313" key="1">
    <source>
        <dbReference type="EMBL" id="GAB1225726.1"/>
    </source>
</evidence>
<dbReference type="Proteomes" id="UP001628156">
    <property type="component" value="Unassembled WGS sequence"/>
</dbReference>
<protein>
    <recommendedName>
        <fullName evidence="3">Actin</fullName>
    </recommendedName>
</protein>
<evidence type="ECO:0008006" key="3">
    <source>
        <dbReference type="Google" id="ProtNLM"/>
    </source>
</evidence>
<dbReference type="InterPro" id="IPR043129">
    <property type="entry name" value="ATPase_NBD"/>
</dbReference>
<dbReference type="EMBL" id="BAAFRS010000259">
    <property type="protein sequence ID" value="GAB1225726.1"/>
    <property type="molecule type" value="Genomic_DNA"/>
</dbReference>
<reference evidence="1 2" key="1">
    <citation type="journal article" date="2019" name="PLoS Negl. Trop. Dis.">
        <title>Whole genome sequencing of Entamoeba nuttalli reveals mammalian host-related molecular signatures and a novel octapeptide-repeat surface protein.</title>
        <authorList>
            <person name="Tanaka M."/>
            <person name="Makiuchi T."/>
            <person name="Komiyama T."/>
            <person name="Shiina T."/>
            <person name="Osaki K."/>
            <person name="Tachibana H."/>
        </authorList>
    </citation>
    <scope>NUCLEOTIDE SEQUENCE [LARGE SCALE GENOMIC DNA]</scope>
    <source>
        <strain evidence="1 2">P19-061405</strain>
    </source>
</reference>
<evidence type="ECO:0000313" key="2">
    <source>
        <dbReference type="Proteomes" id="UP001628156"/>
    </source>
</evidence>
<dbReference type="SMART" id="SM00268">
    <property type="entry name" value="ACTIN"/>
    <property type="match status" value="1"/>
</dbReference>
<proteinExistence type="predicted"/>
<dbReference type="Gene3D" id="3.30.420.40">
    <property type="match status" value="3"/>
</dbReference>